<accession>A0A544SSX2</accession>
<name>A0A544SSX2_9BACI</name>
<dbReference type="Proteomes" id="UP000318937">
    <property type="component" value="Unassembled WGS sequence"/>
</dbReference>
<feature type="transmembrane region" description="Helical" evidence="1">
    <location>
        <begin position="401"/>
        <end position="423"/>
    </location>
</feature>
<feature type="transmembrane region" description="Helical" evidence="1">
    <location>
        <begin position="374"/>
        <end position="394"/>
    </location>
</feature>
<evidence type="ECO:0000256" key="1">
    <source>
        <dbReference type="SAM" id="Phobius"/>
    </source>
</evidence>
<dbReference type="EMBL" id="VDGG01000046">
    <property type="protein sequence ID" value="TQR08321.1"/>
    <property type="molecule type" value="Genomic_DNA"/>
</dbReference>
<reference evidence="2 3" key="1">
    <citation type="submission" date="2019-05" db="EMBL/GenBank/DDBJ databases">
        <title>Psychrobacillus vulpis sp. nov., a new species isolated from feces of a red fox that inhabits in The Tablas de Daimiel Natural Park, Albacete, Spain.</title>
        <authorList>
            <person name="Rodriguez M."/>
            <person name="Reina J.C."/>
            <person name="Bejar V."/>
            <person name="Llamas I."/>
        </authorList>
    </citation>
    <scope>NUCLEOTIDE SEQUENCE [LARGE SCALE GENOMIC DNA]</scope>
    <source>
        <strain evidence="2 3">NHI-2</strain>
    </source>
</reference>
<keyword evidence="1" id="KW-1133">Transmembrane helix</keyword>
<evidence type="ECO:0000313" key="2">
    <source>
        <dbReference type="EMBL" id="TQR08321.1"/>
    </source>
</evidence>
<dbReference type="SUPFAM" id="SSF52317">
    <property type="entry name" value="Class I glutamine amidotransferase-like"/>
    <property type="match status" value="1"/>
</dbReference>
<dbReference type="RefSeq" id="WP_142608572.1">
    <property type="nucleotide sequence ID" value="NZ_VDGG01000046.1"/>
</dbReference>
<keyword evidence="3" id="KW-1185">Reference proteome</keyword>
<dbReference type="OrthoDB" id="137965at2"/>
<organism evidence="2 3">
    <name type="scientific">Psychrobacillus soli</name>
    <dbReference type="NCBI Taxonomy" id="1543965"/>
    <lineage>
        <taxon>Bacteria</taxon>
        <taxon>Bacillati</taxon>
        <taxon>Bacillota</taxon>
        <taxon>Bacilli</taxon>
        <taxon>Bacillales</taxon>
        <taxon>Bacillaceae</taxon>
        <taxon>Psychrobacillus</taxon>
    </lineage>
</organism>
<gene>
    <name evidence="2" type="ORF">FG383_16895</name>
</gene>
<sequence length="802" mass="88964">MHIRKLALFISVVFIYFTLLPTVSALAAPNLNVKVTTGFNGKAKYGEGLPITLTVENKGDAFSGDLVLDTVESYNLGNALSIPFEIAAGETKTVQVAVSGLGEDYMYQGSNVQLIHFFEGGWEKGKSIDFKGTKNLRTNFYDPTTIFYLTLTNSADRLKALNQIKQPNQLNDEAIHVAQLSNFSLPTDAIAWEMADYIILDEFVLADLADTQQQALIDYVKTGGYILIGASANLTAEVGKLGDYLPLTLEGTTQTIAADNMRAFTANNTLSNDLIVHKSSLNDGATPLFNLDGTILAGKKQIGSGAIIQTTFSLGDDPLAKDPVYSDLMSTILQAVKVQNMPNMYGYNNSKDQLVYELGDTNSLFSSFKVSTPLMIGIVVVYMIIIVPLLYIVLKRKDKREYAWGIIPLTAIIASAAIFGYGARDRIARPQVQQSSFLHVNEDKSLQGYYAESILSNKSGDFTFEAPTTTTMVAKRNYNSFTGQSPNVYENAIMEKHATSSELTFRDVGYWSVSSLFGETQIPEVGNFEVDLRVEASQLTGTIQNNFPFVVKEVSVWSGSKLIPLGDLKPGEKLEVNKKLSSVMLMPISNPYANRNFGMNSGTSIDLVEQRKQSMYSTSLMADQYGNSPVISGFAEDNIVPITLKDKKVEMSALHLLIQPFTAETIFAGEFVLPANMFTVNVSTNEYGKYMEPVMNNSLEWHLDDGEYNVYWKIPNTIPLDKVNWTQLQIANTDRNSQSIEIWNIETGSFEEITESRFTNTENIQHYINDEGELYYKLQKKTVDGNAYTRLPEVRLKGEVTQ</sequence>
<dbReference type="AlphaFoldDB" id="A0A544SSX2"/>
<protein>
    <submittedName>
        <fullName evidence="2">Uncharacterized protein</fullName>
    </submittedName>
</protein>
<keyword evidence="1" id="KW-0472">Membrane</keyword>
<dbReference type="InterPro" id="IPR029062">
    <property type="entry name" value="Class_I_gatase-like"/>
</dbReference>
<proteinExistence type="predicted"/>
<keyword evidence="1" id="KW-0812">Transmembrane</keyword>
<evidence type="ECO:0000313" key="3">
    <source>
        <dbReference type="Proteomes" id="UP000318937"/>
    </source>
</evidence>
<comment type="caution">
    <text evidence="2">The sequence shown here is derived from an EMBL/GenBank/DDBJ whole genome shotgun (WGS) entry which is preliminary data.</text>
</comment>